<sequence length="237" mass="26893">FGPLFEYPILFGDGLTDSFTCSTELIISEIGVYSGCFCVLSIGLDRLLSITFLSFYRRLNKKIYLTIHLVIIFAFASYSPYLMVAYYTPQRVACEIPAAFHGEAQELWSQALVIVSFLTLIPYTLTWIALRSRAASSYTKRLFKSLLLVMIFDVGGWLSAVGMIKLIYTVDISEGNRFVLSFLAGWPVHLGITMKPVIYYTTSTEYRTAFRQLLYCCGLTTTSQQIIHLSTSRERYS</sequence>
<accession>A0AAV5T2H5</accession>
<keyword evidence="7" id="KW-1185">Reference proteome</keyword>
<evidence type="ECO:0000256" key="1">
    <source>
        <dbReference type="ARBA" id="ARBA00004370"/>
    </source>
</evidence>
<feature type="non-terminal residue" evidence="6">
    <location>
        <position position="237"/>
    </location>
</feature>
<dbReference type="PANTHER" id="PTHR23360:SF5">
    <property type="entry name" value="G-PROTEIN COUPLED RECEPTORS FAMILY 1 PROFILE DOMAIN-CONTAINING PROTEIN"/>
    <property type="match status" value="1"/>
</dbReference>
<comment type="caution">
    <text evidence="6">The sequence shown here is derived from an EMBL/GenBank/DDBJ whole genome shotgun (WGS) entry which is preliminary data.</text>
</comment>
<gene>
    <name evidence="6" type="ORF">PENTCL1PPCAC_8899</name>
</gene>
<dbReference type="Gene3D" id="1.20.1070.10">
    <property type="entry name" value="Rhodopsin 7-helix transmembrane proteins"/>
    <property type="match status" value="1"/>
</dbReference>
<evidence type="ECO:0008006" key="8">
    <source>
        <dbReference type="Google" id="ProtNLM"/>
    </source>
</evidence>
<dbReference type="AlphaFoldDB" id="A0AAV5T2H5"/>
<dbReference type="InterPro" id="IPR000276">
    <property type="entry name" value="GPCR_Rhodpsn"/>
</dbReference>
<evidence type="ECO:0000256" key="5">
    <source>
        <dbReference type="SAM" id="Phobius"/>
    </source>
</evidence>
<dbReference type="GO" id="GO:0016020">
    <property type="term" value="C:membrane"/>
    <property type="evidence" value="ECO:0007669"/>
    <property type="project" value="UniProtKB-SubCell"/>
</dbReference>
<dbReference type="EMBL" id="BTSX01000002">
    <property type="protein sequence ID" value="GMS86724.1"/>
    <property type="molecule type" value="Genomic_DNA"/>
</dbReference>
<keyword evidence="3 5" id="KW-1133">Transmembrane helix</keyword>
<dbReference type="GO" id="GO:0004930">
    <property type="term" value="F:G protein-coupled receptor activity"/>
    <property type="evidence" value="ECO:0007669"/>
    <property type="project" value="InterPro"/>
</dbReference>
<feature type="transmembrane region" description="Helical" evidence="5">
    <location>
        <begin position="63"/>
        <end position="87"/>
    </location>
</feature>
<protein>
    <recommendedName>
        <fullName evidence="8">G protein-coupled receptor</fullName>
    </recommendedName>
</protein>
<evidence type="ECO:0000313" key="7">
    <source>
        <dbReference type="Proteomes" id="UP001432027"/>
    </source>
</evidence>
<evidence type="ECO:0000256" key="4">
    <source>
        <dbReference type="ARBA" id="ARBA00023136"/>
    </source>
</evidence>
<dbReference type="Proteomes" id="UP001432027">
    <property type="component" value="Unassembled WGS sequence"/>
</dbReference>
<feature type="transmembrane region" description="Helical" evidence="5">
    <location>
        <begin position="107"/>
        <end position="130"/>
    </location>
</feature>
<dbReference type="SUPFAM" id="SSF81321">
    <property type="entry name" value="Family A G protein-coupled receptor-like"/>
    <property type="match status" value="1"/>
</dbReference>
<evidence type="ECO:0000256" key="2">
    <source>
        <dbReference type="ARBA" id="ARBA00022692"/>
    </source>
</evidence>
<feature type="transmembrane region" description="Helical" evidence="5">
    <location>
        <begin position="180"/>
        <end position="201"/>
    </location>
</feature>
<feature type="non-terminal residue" evidence="6">
    <location>
        <position position="1"/>
    </location>
</feature>
<dbReference type="PANTHER" id="PTHR23360">
    <property type="entry name" value="G-PROTEIN COUPLED RECEPTORS FAMILY 1 PROFILE DOMAIN-CONTAINING PROTEIN-RELATED"/>
    <property type="match status" value="1"/>
</dbReference>
<dbReference type="InterPro" id="IPR019424">
    <property type="entry name" value="7TM_GPCR_Srsx"/>
</dbReference>
<dbReference type="SMART" id="SM01381">
    <property type="entry name" value="7TM_GPCR_Srsx"/>
    <property type="match status" value="1"/>
</dbReference>
<keyword evidence="2 5" id="KW-0812">Transmembrane</keyword>
<organism evidence="6 7">
    <name type="scientific">Pristionchus entomophagus</name>
    <dbReference type="NCBI Taxonomy" id="358040"/>
    <lineage>
        <taxon>Eukaryota</taxon>
        <taxon>Metazoa</taxon>
        <taxon>Ecdysozoa</taxon>
        <taxon>Nematoda</taxon>
        <taxon>Chromadorea</taxon>
        <taxon>Rhabditida</taxon>
        <taxon>Rhabditina</taxon>
        <taxon>Diplogasteromorpha</taxon>
        <taxon>Diplogasteroidea</taxon>
        <taxon>Neodiplogasteridae</taxon>
        <taxon>Pristionchus</taxon>
    </lineage>
</organism>
<name>A0AAV5T2H5_9BILA</name>
<evidence type="ECO:0000313" key="6">
    <source>
        <dbReference type="EMBL" id="GMS86724.1"/>
    </source>
</evidence>
<dbReference type="Pfam" id="PF10320">
    <property type="entry name" value="7TM_GPCR_Srsx"/>
    <property type="match status" value="1"/>
</dbReference>
<comment type="subcellular location">
    <subcellularLocation>
        <location evidence="1">Membrane</location>
    </subcellularLocation>
</comment>
<dbReference type="InterPro" id="IPR047130">
    <property type="entry name" value="7TM_GPCR_Srsx_nematod"/>
</dbReference>
<feature type="transmembrane region" description="Helical" evidence="5">
    <location>
        <begin position="32"/>
        <end position="56"/>
    </location>
</feature>
<evidence type="ECO:0000256" key="3">
    <source>
        <dbReference type="ARBA" id="ARBA00022989"/>
    </source>
</evidence>
<proteinExistence type="predicted"/>
<keyword evidence="4 5" id="KW-0472">Membrane</keyword>
<feature type="transmembrane region" description="Helical" evidence="5">
    <location>
        <begin position="142"/>
        <end position="168"/>
    </location>
</feature>
<reference evidence="6" key="1">
    <citation type="submission" date="2023-10" db="EMBL/GenBank/DDBJ databases">
        <title>Genome assembly of Pristionchus species.</title>
        <authorList>
            <person name="Yoshida K."/>
            <person name="Sommer R.J."/>
        </authorList>
    </citation>
    <scope>NUCLEOTIDE SEQUENCE</scope>
    <source>
        <strain evidence="6">RS0144</strain>
    </source>
</reference>